<evidence type="ECO:0000259" key="7">
    <source>
        <dbReference type="PROSITE" id="PS51352"/>
    </source>
</evidence>
<dbReference type="Proteomes" id="UP000253529">
    <property type="component" value="Unassembled WGS sequence"/>
</dbReference>
<dbReference type="PROSITE" id="PS51352">
    <property type="entry name" value="THIOREDOXIN_2"/>
    <property type="match status" value="1"/>
</dbReference>
<comment type="function">
    <text evidence="1">May be required for disulfide bond formation in some proteins.</text>
</comment>
<name>A0A366F232_9HYPH</name>
<dbReference type="GO" id="GO:0016491">
    <property type="term" value="F:oxidoreductase activity"/>
    <property type="evidence" value="ECO:0007669"/>
    <property type="project" value="UniProtKB-KW"/>
</dbReference>
<evidence type="ECO:0000256" key="6">
    <source>
        <dbReference type="ARBA" id="ARBA00023284"/>
    </source>
</evidence>
<sequence>MDRRRFLLAFPAGAASVLIGEAAAPQAGRAAAANTVDIHAILDDPDAPVGGDPTGDVTIVAFIDYNCPFCKRAEPDLQRLVASDGKIRLVYKDWPILARSSVTGARLALAANYQGKYEPAHAALMALHGRSSDAAMRAAVASAGVDIARLDKDLDAHGDAIMDCLRRNGTQANALHLQGTPVYLVGPYLVAASLNYDQFSDVVAKFRAQIGK</sequence>
<dbReference type="InterPro" id="IPR012336">
    <property type="entry name" value="Thioredoxin-like_fold"/>
</dbReference>
<proteinExistence type="inferred from homology"/>
<keyword evidence="6" id="KW-0676">Redox-active center</keyword>
<evidence type="ECO:0000256" key="5">
    <source>
        <dbReference type="ARBA" id="ARBA00023157"/>
    </source>
</evidence>
<comment type="similarity">
    <text evidence="2">Belongs to the thioredoxin family. DsbA subfamily.</text>
</comment>
<dbReference type="InterPro" id="IPR006311">
    <property type="entry name" value="TAT_signal"/>
</dbReference>
<dbReference type="RefSeq" id="WP_113891049.1">
    <property type="nucleotide sequence ID" value="NZ_QNRK01000024.1"/>
</dbReference>
<dbReference type="PANTHER" id="PTHR13887:SF14">
    <property type="entry name" value="DISULFIDE BOND FORMATION PROTEIN D"/>
    <property type="match status" value="1"/>
</dbReference>
<keyword evidence="3" id="KW-0732">Signal</keyword>
<gene>
    <name evidence="8" type="ORF">DFR50_12450</name>
</gene>
<dbReference type="OrthoDB" id="9780147at2"/>
<feature type="domain" description="Thioredoxin" evidence="7">
    <location>
        <begin position="17"/>
        <end position="208"/>
    </location>
</feature>
<evidence type="ECO:0000256" key="4">
    <source>
        <dbReference type="ARBA" id="ARBA00023002"/>
    </source>
</evidence>
<organism evidence="8 9">
    <name type="scientific">Roseiarcus fermentans</name>
    <dbReference type="NCBI Taxonomy" id="1473586"/>
    <lineage>
        <taxon>Bacteria</taxon>
        <taxon>Pseudomonadati</taxon>
        <taxon>Pseudomonadota</taxon>
        <taxon>Alphaproteobacteria</taxon>
        <taxon>Hyphomicrobiales</taxon>
        <taxon>Roseiarcaceae</taxon>
        <taxon>Roseiarcus</taxon>
    </lineage>
</organism>
<evidence type="ECO:0000313" key="8">
    <source>
        <dbReference type="EMBL" id="RBP08664.1"/>
    </source>
</evidence>
<comment type="caution">
    <text evidence="8">The sequence shown here is derived from an EMBL/GenBank/DDBJ whole genome shotgun (WGS) entry which is preliminary data.</text>
</comment>
<dbReference type="InterPro" id="IPR036249">
    <property type="entry name" value="Thioredoxin-like_sf"/>
</dbReference>
<dbReference type="InterPro" id="IPR013766">
    <property type="entry name" value="Thioredoxin_domain"/>
</dbReference>
<evidence type="ECO:0000256" key="1">
    <source>
        <dbReference type="ARBA" id="ARBA00003565"/>
    </source>
</evidence>
<evidence type="ECO:0000313" key="9">
    <source>
        <dbReference type="Proteomes" id="UP000253529"/>
    </source>
</evidence>
<dbReference type="CDD" id="cd03023">
    <property type="entry name" value="DsbA_Com1_like"/>
    <property type="match status" value="1"/>
</dbReference>
<keyword evidence="9" id="KW-1185">Reference proteome</keyword>
<dbReference type="Gene3D" id="3.40.30.10">
    <property type="entry name" value="Glutaredoxin"/>
    <property type="match status" value="1"/>
</dbReference>
<dbReference type="SUPFAM" id="SSF52833">
    <property type="entry name" value="Thioredoxin-like"/>
    <property type="match status" value="1"/>
</dbReference>
<reference evidence="8 9" key="1">
    <citation type="submission" date="2018-06" db="EMBL/GenBank/DDBJ databases">
        <title>Genomic Encyclopedia of Type Strains, Phase IV (KMG-IV): sequencing the most valuable type-strain genomes for metagenomic binning, comparative biology and taxonomic classification.</title>
        <authorList>
            <person name="Goeker M."/>
        </authorList>
    </citation>
    <scope>NUCLEOTIDE SEQUENCE [LARGE SCALE GENOMIC DNA]</scope>
    <source>
        <strain evidence="8 9">DSM 24875</strain>
    </source>
</reference>
<protein>
    <submittedName>
        <fullName evidence="8">Protein-disulfide isomerase</fullName>
    </submittedName>
</protein>
<evidence type="ECO:0000256" key="3">
    <source>
        <dbReference type="ARBA" id="ARBA00022729"/>
    </source>
</evidence>
<dbReference type="PANTHER" id="PTHR13887">
    <property type="entry name" value="GLUTATHIONE S-TRANSFERASE KAPPA"/>
    <property type="match status" value="1"/>
</dbReference>
<dbReference type="PROSITE" id="PS51318">
    <property type="entry name" value="TAT"/>
    <property type="match status" value="1"/>
</dbReference>
<dbReference type="AlphaFoldDB" id="A0A366F232"/>
<evidence type="ECO:0000256" key="2">
    <source>
        <dbReference type="ARBA" id="ARBA00005791"/>
    </source>
</evidence>
<dbReference type="EMBL" id="QNRK01000024">
    <property type="protein sequence ID" value="RBP08664.1"/>
    <property type="molecule type" value="Genomic_DNA"/>
</dbReference>
<accession>A0A366F232</accession>
<keyword evidence="8" id="KW-0413">Isomerase</keyword>
<keyword evidence="4" id="KW-0560">Oxidoreductase</keyword>
<keyword evidence="5" id="KW-1015">Disulfide bond</keyword>
<dbReference type="Pfam" id="PF13462">
    <property type="entry name" value="Thioredoxin_4"/>
    <property type="match status" value="1"/>
</dbReference>
<dbReference type="GO" id="GO:0016853">
    <property type="term" value="F:isomerase activity"/>
    <property type="evidence" value="ECO:0007669"/>
    <property type="project" value="UniProtKB-KW"/>
</dbReference>